<name>A0ABZ0RJ17_9BACT</name>
<dbReference type="RefSeq" id="WP_319832343.1">
    <property type="nucleotide sequence ID" value="NZ_CP138858.1"/>
</dbReference>
<proteinExistence type="predicted"/>
<sequence>MVDIEKVLQERGREELFGAVVRDLFENVCRDHEPFAFYSKRMSEGERMVILIWSLSCEAANGGIRQFLSNDSGNDFDETYVHLVRIGADEQVAALDRVSNRVFGGAVPSDRESRRQLLWNFCGEDDSDPDWERKENEAEVFFDEVDEVFGWCEAVKEMATDFIIQNQKDFHRNYPDAPAS</sequence>
<organism evidence="2 3">
    <name type="scientific">Coraliomargarita algicola</name>
    <dbReference type="NCBI Taxonomy" id="3092156"/>
    <lineage>
        <taxon>Bacteria</taxon>
        <taxon>Pseudomonadati</taxon>
        <taxon>Verrucomicrobiota</taxon>
        <taxon>Opitutia</taxon>
        <taxon>Puniceicoccales</taxon>
        <taxon>Coraliomargaritaceae</taxon>
        <taxon>Coraliomargarita</taxon>
    </lineage>
</organism>
<dbReference type="Pfam" id="PF14300">
    <property type="entry name" value="DMP19"/>
    <property type="match status" value="1"/>
</dbReference>
<evidence type="ECO:0000313" key="2">
    <source>
        <dbReference type="EMBL" id="WPJ95463.1"/>
    </source>
</evidence>
<dbReference type="EMBL" id="CP138858">
    <property type="protein sequence ID" value="WPJ95463.1"/>
    <property type="molecule type" value="Genomic_DNA"/>
</dbReference>
<protein>
    <submittedName>
        <fullName evidence="2">DUF4375 domain-containing protein</fullName>
    </submittedName>
</protein>
<accession>A0ABZ0RJ17</accession>
<evidence type="ECO:0000259" key="1">
    <source>
        <dbReference type="Pfam" id="PF14300"/>
    </source>
</evidence>
<dbReference type="Proteomes" id="UP001324993">
    <property type="component" value="Chromosome"/>
</dbReference>
<evidence type="ECO:0000313" key="3">
    <source>
        <dbReference type="Proteomes" id="UP001324993"/>
    </source>
</evidence>
<dbReference type="InterPro" id="IPR025402">
    <property type="entry name" value="DMP19_C"/>
</dbReference>
<feature type="domain" description="DNA mimic protein DMP19 C-terminal" evidence="1">
    <location>
        <begin position="41"/>
        <end position="152"/>
    </location>
</feature>
<dbReference type="Gene3D" id="1.20.1420.60">
    <property type="match status" value="1"/>
</dbReference>
<gene>
    <name evidence="2" type="ORF">SH580_18755</name>
</gene>
<keyword evidence="3" id="KW-1185">Reference proteome</keyword>
<reference evidence="2 3" key="1">
    <citation type="submission" date="2023-11" db="EMBL/GenBank/DDBJ databases">
        <title>Coraliomargarita sp. nov., isolated from marine algae.</title>
        <authorList>
            <person name="Lee J.K."/>
            <person name="Baek J.H."/>
            <person name="Kim J.M."/>
            <person name="Choi D.G."/>
            <person name="Jeon C.O."/>
        </authorList>
    </citation>
    <scope>NUCLEOTIDE SEQUENCE [LARGE SCALE GENOMIC DNA]</scope>
    <source>
        <strain evidence="2 3">J2-16</strain>
    </source>
</reference>